<dbReference type="EMBL" id="JACIIV010000036">
    <property type="protein sequence ID" value="MBB6229215.1"/>
    <property type="molecule type" value="Genomic_DNA"/>
</dbReference>
<sequence>MTNVATYDASALVLIFLLGLRHGFDPDHIVVIDNLTFQSVDERPAWARWTGTLFAIGHSLSVAVVAIGVALLTSEIVWPAWIAVAVDWAVLGLLLLVGVRNLIALRRPVYQPLGWRVGLVPRALRASTHPLAIVGVGMIFGLVFDTATQAAAWGAAAAAGSGVEGALWVALAFGFGMILTDTIDSLIVTRLIAERGDPGRVQLYRRAVGWVVVALSFGMAGYALLTLDLPEYELPDAAFSALGAGCALLVISVGLTMRRRAGRVAADAAS</sequence>
<accession>A0A841LHD1</accession>
<dbReference type="GO" id="GO:0015099">
    <property type="term" value="F:nickel cation transmembrane transporter activity"/>
    <property type="evidence" value="ECO:0007669"/>
    <property type="project" value="UniProtKB-UniRule"/>
</dbReference>
<evidence type="ECO:0000256" key="2">
    <source>
        <dbReference type="ARBA" id="ARBA00010892"/>
    </source>
</evidence>
<feature type="transmembrane region" description="Helical" evidence="8">
    <location>
        <begin position="53"/>
        <end position="72"/>
    </location>
</feature>
<gene>
    <name evidence="9" type="ORF">FHS79_003416</name>
</gene>
<dbReference type="AlphaFoldDB" id="A0A841LHD1"/>
<feature type="transmembrane region" description="Helical" evidence="8">
    <location>
        <begin position="78"/>
        <end position="99"/>
    </location>
</feature>
<keyword evidence="10" id="KW-1185">Reference proteome</keyword>
<name>A0A841LHD1_9SPHN</name>
<evidence type="ECO:0000256" key="6">
    <source>
        <dbReference type="ARBA" id="ARBA00022989"/>
    </source>
</evidence>
<dbReference type="GO" id="GO:0005886">
    <property type="term" value="C:plasma membrane"/>
    <property type="evidence" value="ECO:0007669"/>
    <property type="project" value="UniProtKB-SubCell"/>
</dbReference>
<protein>
    <recommendedName>
        <fullName evidence="8">Nickel/cobalt efflux system</fullName>
    </recommendedName>
</protein>
<dbReference type="InterPro" id="IPR011541">
    <property type="entry name" value="Ni/Co_transpt_high_affinity"/>
</dbReference>
<evidence type="ECO:0000256" key="5">
    <source>
        <dbReference type="ARBA" id="ARBA00022692"/>
    </source>
</evidence>
<feature type="transmembrane region" description="Helical" evidence="8">
    <location>
        <begin position="237"/>
        <end position="255"/>
    </location>
</feature>
<evidence type="ECO:0000313" key="9">
    <source>
        <dbReference type="EMBL" id="MBB6229215.1"/>
    </source>
</evidence>
<evidence type="ECO:0000256" key="1">
    <source>
        <dbReference type="ARBA" id="ARBA00004127"/>
    </source>
</evidence>
<dbReference type="GO" id="GO:0012505">
    <property type="term" value="C:endomembrane system"/>
    <property type="evidence" value="ECO:0007669"/>
    <property type="project" value="UniProtKB-SubCell"/>
</dbReference>
<evidence type="ECO:0000256" key="7">
    <source>
        <dbReference type="ARBA" id="ARBA00023136"/>
    </source>
</evidence>
<dbReference type="PANTHER" id="PTHR31611:SF0">
    <property type="entry name" value="HIGH-AFFINITY NICKEL TRANSPORT PROTEIN NIC1"/>
    <property type="match status" value="1"/>
</dbReference>
<evidence type="ECO:0000256" key="3">
    <source>
        <dbReference type="ARBA" id="ARBA00022448"/>
    </source>
</evidence>
<dbReference type="PANTHER" id="PTHR31611">
    <property type="entry name" value="HIGH-AFFINITY NICKEL TRANSPORT PROTEIN NIC1"/>
    <property type="match status" value="1"/>
</dbReference>
<keyword evidence="3 8" id="KW-0813">Transport</keyword>
<organism evidence="9 10">
    <name type="scientific">Polymorphobacter multimanifer</name>
    <dbReference type="NCBI Taxonomy" id="1070431"/>
    <lineage>
        <taxon>Bacteria</taxon>
        <taxon>Pseudomonadati</taxon>
        <taxon>Pseudomonadota</taxon>
        <taxon>Alphaproteobacteria</taxon>
        <taxon>Sphingomonadales</taxon>
        <taxon>Sphingosinicellaceae</taxon>
        <taxon>Polymorphobacter</taxon>
    </lineage>
</organism>
<keyword evidence="7 8" id="KW-0472">Membrane</keyword>
<proteinExistence type="inferred from homology"/>
<keyword evidence="5 8" id="KW-0812">Transmembrane</keyword>
<comment type="similarity">
    <text evidence="2 8">Belongs to the NiCoT transporter (TC 2.A.52) family.</text>
</comment>
<reference evidence="9 10" key="1">
    <citation type="submission" date="2020-08" db="EMBL/GenBank/DDBJ databases">
        <title>Genomic Encyclopedia of Type Strains, Phase IV (KMG-IV): sequencing the most valuable type-strain genomes for metagenomic binning, comparative biology and taxonomic classification.</title>
        <authorList>
            <person name="Goeker M."/>
        </authorList>
    </citation>
    <scope>NUCLEOTIDE SEQUENCE [LARGE SCALE GENOMIC DNA]</scope>
    <source>
        <strain evidence="9 10">DSM 102189</strain>
    </source>
</reference>
<comment type="caution">
    <text evidence="9">The sequence shown here is derived from an EMBL/GenBank/DDBJ whole genome shotgun (WGS) entry which is preliminary data.</text>
</comment>
<feature type="transmembrane region" description="Helical" evidence="8">
    <location>
        <begin position="131"/>
        <end position="153"/>
    </location>
</feature>
<dbReference type="InterPro" id="IPR004688">
    <property type="entry name" value="Ni/Co_transpt"/>
</dbReference>
<keyword evidence="4" id="KW-0533">Nickel</keyword>
<keyword evidence="6 8" id="KW-1133">Transmembrane helix</keyword>
<dbReference type="Pfam" id="PF03824">
    <property type="entry name" value="NicO"/>
    <property type="match status" value="1"/>
</dbReference>
<dbReference type="Proteomes" id="UP000538147">
    <property type="component" value="Unassembled WGS sequence"/>
</dbReference>
<dbReference type="RefSeq" id="WP_184202741.1">
    <property type="nucleotide sequence ID" value="NZ_BMOX01000039.1"/>
</dbReference>
<feature type="transmembrane region" description="Helical" evidence="8">
    <location>
        <begin position="165"/>
        <end position="187"/>
    </location>
</feature>
<evidence type="ECO:0000256" key="8">
    <source>
        <dbReference type="RuleBase" id="RU362101"/>
    </source>
</evidence>
<evidence type="ECO:0000256" key="4">
    <source>
        <dbReference type="ARBA" id="ARBA00022596"/>
    </source>
</evidence>
<evidence type="ECO:0000313" key="10">
    <source>
        <dbReference type="Proteomes" id="UP000538147"/>
    </source>
</evidence>
<comment type="subcellular location">
    <subcellularLocation>
        <location evidence="8">Cell membrane</location>
        <topology evidence="8">Multi-pass membrane protein</topology>
    </subcellularLocation>
    <subcellularLocation>
        <location evidence="1">Endomembrane system</location>
        <topology evidence="1">Multi-pass membrane protein</topology>
    </subcellularLocation>
</comment>
<feature type="transmembrane region" description="Helical" evidence="8">
    <location>
        <begin position="207"/>
        <end position="225"/>
    </location>
</feature>